<evidence type="ECO:0000313" key="2">
    <source>
        <dbReference type="EMBL" id="KAL0459915.1"/>
    </source>
</evidence>
<dbReference type="Pfam" id="PF00201">
    <property type="entry name" value="UDPGT"/>
    <property type="match status" value="1"/>
</dbReference>
<dbReference type="Gene3D" id="3.40.50.2000">
    <property type="entry name" value="Glycogen Phosphorylase B"/>
    <property type="match status" value="1"/>
</dbReference>
<dbReference type="EMBL" id="JACGWN010000002">
    <property type="protein sequence ID" value="KAL0459915.1"/>
    <property type="molecule type" value="Genomic_DNA"/>
</dbReference>
<organism evidence="2">
    <name type="scientific">Sesamum latifolium</name>
    <dbReference type="NCBI Taxonomy" id="2727402"/>
    <lineage>
        <taxon>Eukaryota</taxon>
        <taxon>Viridiplantae</taxon>
        <taxon>Streptophyta</taxon>
        <taxon>Embryophyta</taxon>
        <taxon>Tracheophyta</taxon>
        <taxon>Spermatophyta</taxon>
        <taxon>Magnoliopsida</taxon>
        <taxon>eudicotyledons</taxon>
        <taxon>Gunneridae</taxon>
        <taxon>Pentapetalae</taxon>
        <taxon>asterids</taxon>
        <taxon>lamiids</taxon>
        <taxon>Lamiales</taxon>
        <taxon>Pedaliaceae</taxon>
        <taxon>Sesamum</taxon>
    </lineage>
</organism>
<dbReference type="AlphaFoldDB" id="A0AAW2Y2E3"/>
<gene>
    <name evidence="2" type="ORF">Slati_0618700</name>
</gene>
<comment type="caution">
    <text evidence="2">The sequence shown here is derived from an EMBL/GenBank/DDBJ whole genome shotgun (WGS) entry which is preliminary data.</text>
</comment>
<dbReference type="PANTHER" id="PTHR48045:SF22">
    <property type="entry name" value="UDP-GLUCURONOSYL_UDP-GLUCOSYLTRANSFERASE"/>
    <property type="match status" value="1"/>
</dbReference>
<dbReference type="PANTHER" id="PTHR48045">
    <property type="entry name" value="UDP-GLYCOSYLTRANSFERASE 72B1"/>
    <property type="match status" value="1"/>
</dbReference>
<name>A0AAW2Y2E3_9LAMI</name>
<reference evidence="2" key="1">
    <citation type="submission" date="2020-06" db="EMBL/GenBank/DDBJ databases">
        <authorList>
            <person name="Li T."/>
            <person name="Hu X."/>
            <person name="Zhang T."/>
            <person name="Song X."/>
            <person name="Zhang H."/>
            <person name="Dai N."/>
            <person name="Sheng W."/>
            <person name="Hou X."/>
            <person name="Wei L."/>
        </authorList>
    </citation>
    <scope>NUCLEOTIDE SEQUENCE</scope>
    <source>
        <strain evidence="2">KEN1</strain>
        <tissue evidence="2">Leaf</tissue>
    </source>
</reference>
<reference evidence="2" key="2">
    <citation type="journal article" date="2024" name="Plant">
        <title>Genomic evolution and insights into agronomic trait innovations of Sesamum species.</title>
        <authorList>
            <person name="Miao H."/>
            <person name="Wang L."/>
            <person name="Qu L."/>
            <person name="Liu H."/>
            <person name="Sun Y."/>
            <person name="Le M."/>
            <person name="Wang Q."/>
            <person name="Wei S."/>
            <person name="Zheng Y."/>
            <person name="Lin W."/>
            <person name="Duan Y."/>
            <person name="Cao H."/>
            <person name="Xiong S."/>
            <person name="Wang X."/>
            <person name="Wei L."/>
            <person name="Li C."/>
            <person name="Ma Q."/>
            <person name="Ju M."/>
            <person name="Zhao R."/>
            <person name="Li G."/>
            <person name="Mu C."/>
            <person name="Tian Q."/>
            <person name="Mei H."/>
            <person name="Zhang T."/>
            <person name="Gao T."/>
            <person name="Zhang H."/>
        </authorList>
    </citation>
    <scope>NUCLEOTIDE SEQUENCE</scope>
    <source>
        <strain evidence="2">KEN1</strain>
    </source>
</reference>
<dbReference type="InterPro" id="IPR002213">
    <property type="entry name" value="UDP_glucos_trans"/>
</dbReference>
<evidence type="ECO:0000256" key="1">
    <source>
        <dbReference type="ARBA" id="ARBA00022679"/>
    </source>
</evidence>
<dbReference type="SUPFAM" id="SSF53756">
    <property type="entry name" value="UDP-Glycosyltransferase/glycogen phosphorylase"/>
    <property type="match status" value="1"/>
</dbReference>
<sequence>MDEIAAGLRESRCRFLWVTRFEKTRLEEIYGEKGLVVEWCDQLCVLCHPSVGGFWTHCGWNSTKEAVLAGMPLLTFPIVMDQVPNPSSEIAEIVLRFMDLESPERKELTRNATVGGAVT</sequence>
<dbReference type="GO" id="GO:0008194">
    <property type="term" value="F:UDP-glycosyltransferase activity"/>
    <property type="evidence" value="ECO:0007669"/>
    <property type="project" value="InterPro"/>
</dbReference>
<proteinExistence type="predicted"/>
<keyword evidence="1" id="KW-0808">Transferase</keyword>
<accession>A0AAW2Y2E3</accession>
<protein>
    <submittedName>
        <fullName evidence="2">UDP-glycosyltransferase 87A2</fullName>
    </submittedName>
</protein>